<feature type="transmembrane region" description="Helical" evidence="1">
    <location>
        <begin position="140"/>
        <end position="169"/>
    </location>
</feature>
<dbReference type="InterPro" id="IPR010390">
    <property type="entry name" value="ABC-2_transporter-like"/>
</dbReference>
<keyword evidence="1" id="KW-1133">Transmembrane helix</keyword>
<keyword evidence="1" id="KW-0812">Transmembrane</keyword>
<reference evidence="3" key="1">
    <citation type="journal article" date="2019" name="Int. J. Syst. Evol. Microbiol.">
        <title>The Global Catalogue of Microorganisms (GCM) 10K type strain sequencing project: providing services to taxonomists for standard genome sequencing and annotation.</title>
        <authorList>
            <consortium name="The Broad Institute Genomics Platform"/>
            <consortium name="The Broad Institute Genome Sequencing Center for Infectious Disease"/>
            <person name="Wu L."/>
            <person name="Ma J."/>
        </authorList>
    </citation>
    <scope>NUCLEOTIDE SEQUENCE [LARGE SCALE GENOMIC DNA]</scope>
    <source>
        <strain evidence="3">CCUG 49339</strain>
    </source>
</reference>
<feature type="transmembrane region" description="Helical" evidence="1">
    <location>
        <begin position="52"/>
        <end position="72"/>
    </location>
</feature>
<proteinExistence type="predicted"/>
<dbReference type="PANTHER" id="PTHR36832">
    <property type="entry name" value="SLR1174 PROTEIN-RELATED"/>
    <property type="match status" value="1"/>
</dbReference>
<protein>
    <submittedName>
        <fullName evidence="2">ABC transporter permease</fullName>
    </submittedName>
</protein>
<evidence type="ECO:0000313" key="2">
    <source>
        <dbReference type="EMBL" id="MFD1739659.1"/>
    </source>
</evidence>
<feature type="transmembrane region" description="Helical" evidence="1">
    <location>
        <begin position="181"/>
        <end position="199"/>
    </location>
</feature>
<sequence>MRKYWQLTKSQMQTNTAYSAWYWAGSISTIMRLLIMYFFWHAVYESRSTIENIDLSTMLTYIVIAMLLQGYVGGIGNELAENIRNGDVAIELMRPYDLIFKLISLDLGSKFTYFFRETIPMVVIAFLFMKLMFPTSIEVILLFLVSAFLGIWIGTFFDFIIGVLAFWTVNIWGLRVLKEGVFMFFSGALVPIVLFPEWLKSISLVLPFQSMIYVPVSIYTGILTGIDAYMAVGIQLIWVVALYILVRAIWAQALKQITIFGG</sequence>
<keyword evidence="1" id="KW-0472">Membrane</keyword>
<feature type="transmembrane region" description="Helical" evidence="1">
    <location>
        <begin position="228"/>
        <end position="246"/>
    </location>
</feature>
<keyword evidence="3" id="KW-1185">Reference proteome</keyword>
<organism evidence="2 3">
    <name type="scientific">Bacillus salitolerans</name>
    <dbReference type="NCBI Taxonomy" id="1437434"/>
    <lineage>
        <taxon>Bacteria</taxon>
        <taxon>Bacillati</taxon>
        <taxon>Bacillota</taxon>
        <taxon>Bacilli</taxon>
        <taxon>Bacillales</taxon>
        <taxon>Bacillaceae</taxon>
        <taxon>Bacillus</taxon>
    </lineage>
</organism>
<dbReference type="RefSeq" id="WP_377930898.1">
    <property type="nucleotide sequence ID" value="NZ_JBHUEM010000055.1"/>
</dbReference>
<name>A0ABW4LY23_9BACI</name>
<dbReference type="Proteomes" id="UP001597214">
    <property type="component" value="Unassembled WGS sequence"/>
</dbReference>
<evidence type="ECO:0000256" key="1">
    <source>
        <dbReference type="SAM" id="Phobius"/>
    </source>
</evidence>
<dbReference type="Pfam" id="PF06182">
    <property type="entry name" value="ABC2_membrane_6"/>
    <property type="match status" value="1"/>
</dbReference>
<feature type="transmembrane region" description="Helical" evidence="1">
    <location>
        <begin position="113"/>
        <end position="133"/>
    </location>
</feature>
<evidence type="ECO:0000313" key="3">
    <source>
        <dbReference type="Proteomes" id="UP001597214"/>
    </source>
</evidence>
<dbReference type="PANTHER" id="PTHR36832:SF1">
    <property type="entry name" value="SLR1174 PROTEIN"/>
    <property type="match status" value="1"/>
</dbReference>
<comment type="caution">
    <text evidence="2">The sequence shown here is derived from an EMBL/GenBank/DDBJ whole genome shotgun (WGS) entry which is preliminary data.</text>
</comment>
<accession>A0ABW4LY23</accession>
<feature type="transmembrane region" description="Helical" evidence="1">
    <location>
        <begin position="20"/>
        <end position="40"/>
    </location>
</feature>
<dbReference type="EMBL" id="JBHUEM010000055">
    <property type="protein sequence ID" value="MFD1739659.1"/>
    <property type="molecule type" value="Genomic_DNA"/>
</dbReference>
<gene>
    <name evidence="2" type="ORF">ACFSCX_24555</name>
</gene>